<reference evidence="2" key="2">
    <citation type="submission" date="2015-01" db="EMBL/GenBank/DDBJ databases">
        <title>Evolutionary Origins and Diversification of the Mycorrhizal Mutualists.</title>
        <authorList>
            <consortium name="DOE Joint Genome Institute"/>
            <consortium name="Mycorrhizal Genomics Consortium"/>
            <person name="Kohler A."/>
            <person name="Kuo A."/>
            <person name="Nagy L.G."/>
            <person name="Floudas D."/>
            <person name="Copeland A."/>
            <person name="Barry K.W."/>
            <person name="Cichocki N."/>
            <person name="Veneault-Fourrey C."/>
            <person name="LaButti K."/>
            <person name="Lindquist E.A."/>
            <person name="Lipzen A."/>
            <person name="Lundell T."/>
            <person name="Morin E."/>
            <person name="Murat C."/>
            <person name="Riley R."/>
            <person name="Ohm R."/>
            <person name="Sun H."/>
            <person name="Tunlid A."/>
            <person name="Henrissat B."/>
            <person name="Grigoriev I.V."/>
            <person name="Hibbett D.S."/>
            <person name="Martin F."/>
        </authorList>
    </citation>
    <scope>NUCLEOTIDE SEQUENCE [LARGE SCALE GENOMIC DNA]</scope>
    <source>
        <strain evidence="2">Marx 270</strain>
    </source>
</reference>
<dbReference type="Proteomes" id="UP000054217">
    <property type="component" value="Unassembled WGS sequence"/>
</dbReference>
<evidence type="ECO:0000313" key="1">
    <source>
        <dbReference type="EMBL" id="KIN97590.1"/>
    </source>
</evidence>
<evidence type="ECO:0000313" key="2">
    <source>
        <dbReference type="Proteomes" id="UP000054217"/>
    </source>
</evidence>
<protein>
    <submittedName>
        <fullName evidence="1">Uncharacterized protein</fullName>
    </submittedName>
</protein>
<proteinExistence type="predicted"/>
<gene>
    <name evidence="1" type="ORF">M404DRAFT_891188</name>
</gene>
<organism evidence="1 2">
    <name type="scientific">Pisolithus tinctorius Marx 270</name>
    <dbReference type="NCBI Taxonomy" id="870435"/>
    <lineage>
        <taxon>Eukaryota</taxon>
        <taxon>Fungi</taxon>
        <taxon>Dikarya</taxon>
        <taxon>Basidiomycota</taxon>
        <taxon>Agaricomycotina</taxon>
        <taxon>Agaricomycetes</taxon>
        <taxon>Agaricomycetidae</taxon>
        <taxon>Boletales</taxon>
        <taxon>Sclerodermatineae</taxon>
        <taxon>Pisolithaceae</taxon>
        <taxon>Pisolithus</taxon>
    </lineage>
</organism>
<dbReference type="InParanoid" id="A0A0C3NPU1"/>
<reference evidence="1 2" key="1">
    <citation type="submission" date="2014-04" db="EMBL/GenBank/DDBJ databases">
        <authorList>
            <consortium name="DOE Joint Genome Institute"/>
            <person name="Kuo A."/>
            <person name="Kohler A."/>
            <person name="Costa M.D."/>
            <person name="Nagy L.G."/>
            <person name="Floudas D."/>
            <person name="Copeland A."/>
            <person name="Barry K.W."/>
            <person name="Cichocki N."/>
            <person name="Veneault-Fourrey C."/>
            <person name="LaButti K."/>
            <person name="Lindquist E.A."/>
            <person name="Lipzen A."/>
            <person name="Lundell T."/>
            <person name="Morin E."/>
            <person name="Murat C."/>
            <person name="Sun H."/>
            <person name="Tunlid A."/>
            <person name="Henrissat B."/>
            <person name="Grigoriev I.V."/>
            <person name="Hibbett D.S."/>
            <person name="Martin F."/>
            <person name="Nordberg H.P."/>
            <person name="Cantor M.N."/>
            <person name="Hua S.X."/>
        </authorList>
    </citation>
    <scope>NUCLEOTIDE SEQUENCE [LARGE SCALE GENOMIC DNA]</scope>
    <source>
        <strain evidence="1 2">Marx 270</strain>
    </source>
</reference>
<sequence length="133" mass="14529">MSVQALLQIFGCFPKFFIAVAKQCSTALLHLLRYLFSCWNALVRKSMENGAENGIASTAFSTGSVTQVMQAENNSGIGPATMLCSEVGGVSEDSVLHPTQVILQSSTLQARDCHRPRSRRHGWAACYPAKHRE</sequence>
<accession>A0A0C3NPU1</accession>
<name>A0A0C3NPU1_PISTI</name>
<keyword evidence="2" id="KW-1185">Reference proteome</keyword>
<dbReference type="EMBL" id="KN832027">
    <property type="protein sequence ID" value="KIN97590.1"/>
    <property type="molecule type" value="Genomic_DNA"/>
</dbReference>
<dbReference type="AlphaFoldDB" id="A0A0C3NPU1"/>
<dbReference type="OrthoDB" id="10377716at2759"/>
<dbReference type="HOGENOM" id="CLU_1907551_0_0_1"/>